<proteinExistence type="predicted"/>
<feature type="domain" description="N-acetyltransferase" evidence="3">
    <location>
        <begin position="19"/>
        <end position="156"/>
    </location>
</feature>
<gene>
    <name evidence="4" type="ORF">GGD57_001926</name>
</gene>
<accession>A0A7W6W4A4</accession>
<dbReference type="InterPro" id="IPR016181">
    <property type="entry name" value="Acyl_CoA_acyltransferase"/>
</dbReference>
<dbReference type="AlphaFoldDB" id="A0A7W6W4A4"/>
<dbReference type="Proteomes" id="UP000540909">
    <property type="component" value="Unassembled WGS sequence"/>
</dbReference>
<keyword evidence="4" id="KW-0689">Ribosomal protein</keyword>
<keyword evidence="2" id="KW-0012">Acyltransferase</keyword>
<dbReference type="InterPro" id="IPR050832">
    <property type="entry name" value="Bact_Acetyltransf"/>
</dbReference>
<dbReference type="CDD" id="cd04301">
    <property type="entry name" value="NAT_SF"/>
    <property type="match status" value="1"/>
</dbReference>
<dbReference type="SUPFAM" id="SSF55729">
    <property type="entry name" value="Acyl-CoA N-acyltransferases (Nat)"/>
    <property type="match status" value="1"/>
</dbReference>
<reference evidence="4 5" key="1">
    <citation type="submission" date="2020-08" db="EMBL/GenBank/DDBJ databases">
        <title>Genomic Encyclopedia of Type Strains, Phase IV (KMG-V): Genome sequencing to study the core and pangenomes of soil and plant-associated prokaryotes.</title>
        <authorList>
            <person name="Whitman W."/>
        </authorList>
    </citation>
    <scope>NUCLEOTIDE SEQUENCE [LARGE SCALE GENOMIC DNA]</scope>
    <source>
        <strain evidence="4 5">SEMIA 4089</strain>
    </source>
</reference>
<evidence type="ECO:0000256" key="2">
    <source>
        <dbReference type="ARBA" id="ARBA00023315"/>
    </source>
</evidence>
<keyword evidence="1" id="KW-0808">Transferase</keyword>
<organism evidence="4 5">
    <name type="scientific">Rhizobium esperanzae</name>
    <dbReference type="NCBI Taxonomy" id="1967781"/>
    <lineage>
        <taxon>Bacteria</taxon>
        <taxon>Pseudomonadati</taxon>
        <taxon>Pseudomonadota</taxon>
        <taxon>Alphaproteobacteria</taxon>
        <taxon>Hyphomicrobiales</taxon>
        <taxon>Rhizobiaceae</taxon>
        <taxon>Rhizobium/Agrobacterium group</taxon>
        <taxon>Rhizobium</taxon>
    </lineage>
</organism>
<dbReference type="PROSITE" id="PS51186">
    <property type="entry name" value="GNAT"/>
    <property type="match status" value="1"/>
</dbReference>
<dbReference type="GO" id="GO:0016747">
    <property type="term" value="F:acyltransferase activity, transferring groups other than amino-acyl groups"/>
    <property type="evidence" value="ECO:0007669"/>
    <property type="project" value="InterPro"/>
</dbReference>
<dbReference type="GO" id="GO:0005840">
    <property type="term" value="C:ribosome"/>
    <property type="evidence" value="ECO:0007669"/>
    <property type="project" value="UniProtKB-KW"/>
</dbReference>
<dbReference type="InterPro" id="IPR000182">
    <property type="entry name" value="GNAT_dom"/>
</dbReference>
<evidence type="ECO:0000313" key="5">
    <source>
        <dbReference type="Proteomes" id="UP000540909"/>
    </source>
</evidence>
<evidence type="ECO:0000313" key="4">
    <source>
        <dbReference type="EMBL" id="MBB4235364.1"/>
    </source>
</evidence>
<keyword evidence="4" id="KW-0687">Ribonucleoprotein</keyword>
<dbReference type="PANTHER" id="PTHR43877:SF2">
    <property type="entry name" value="AMINOALKYLPHOSPHONATE N-ACETYLTRANSFERASE-RELATED"/>
    <property type="match status" value="1"/>
</dbReference>
<dbReference type="EMBL" id="JACIFY010000005">
    <property type="protein sequence ID" value="MBB4235364.1"/>
    <property type="molecule type" value="Genomic_DNA"/>
</dbReference>
<comment type="caution">
    <text evidence="4">The sequence shown here is derived from an EMBL/GenBank/DDBJ whole genome shotgun (WGS) entry which is preliminary data.</text>
</comment>
<dbReference type="PANTHER" id="PTHR43877">
    <property type="entry name" value="AMINOALKYLPHOSPHONATE N-ACETYLTRANSFERASE-RELATED-RELATED"/>
    <property type="match status" value="1"/>
</dbReference>
<dbReference type="Gene3D" id="3.40.630.30">
    <property type="match status" value="1"/>
</dbReference>
<evidence type="ECO:0000259" key="3">
    <source>
        <dbReference type="PROSITE" id="PS51186"/>
    </source>
</evidence>
<dbReference type="Pfam" id="PF00583">
    <property type="entry name" value="Acetyltransf_1"/>
    <property type="match status" value="1"/>
</dbReference>
<protein>
    <submittedName>
        <fullName evidence="4">Ribosomal protein S18 acetylase RimI-like enzyme</fullName>
    </submittedName>
</protein>
<name>A0A7W6W4A4_9HYPH</name>
<sequence length="156" mass="16892">MQRSAIYSFRLARRSDLAAIVRLLADDDLGGTREIVSDPVDARYLSAFAAIDADANQLLAVASDASDRVVGCLQLSFVPGLSRTGMWRGQIESVRVAGHLRGSGLGSDFIEWAVAQCAARGCGLVQLTTDKTRKDSIRFYEKLGFVASHEGMKRAL</sequence>
<evidence type="ECO:0000256" key="1">
    <source>
        <dbReference type="ARBA" id="ARBA00022679"/>
    </source>
</evidence>